<comment type="caution">
    <text evidence="2">The sequence shown here is derived from an EMBL/GenBank/DDBJ whole genome shotgun (WGS) entry which is preliminary data.</text>
</comment>
<feature type="compositionally biased region" description="Low complexity" evidence="1">
    <location>
        <begin position="26"/>
        <end position="36"/>
    </location>
</feature>
<protein>
    <submittedName>
        <fullName evidence="2">Uncharacterized protein</fullName>
    </submittedName>
</protein>
<reference evidence="2" key="1">
    <citation type="submission" date="2023-06" db="EMBL/GenBank/DDBJ databases">
        <title>Genome-scale phylogeny and comparative genomics of the fungal order Sordariales.</title>
        <authorList>
            <consortium name="Lawrence Berkeley National Laboratory"/>
            <person name="Hensen N."/>
            <person name="Bonometti L."/>
            <person name="Westerberg I."/>
            <person name="Brannstrom I.O."/>
            <person name="Guillou S."/>
            <person name="Cros-Aarteil S."/>
            <person name="Calhoun S."/>
            <person name="Haridas S."/>
            <person name="Kuo A."/>
            <person name="Mondo S."/>
            <person name="Pangilinan J."/>
            <person name="Riley R."/>
            <person name="Labutti K."/>
            <person name="Andreopoulos B."/>
            <person name="Lipzen A."/>
            <person name="Chen C."/>
            <person name="Yanf M."/>
            <person name="Daum C."/>
            <person name="Ng V."/>
            <person name="Clum A."/>
            <person name="Steindorff A."/>
            <person name="Ohm R."/>
            <person name="Martin F."/>
            <person name="Silar P."/>
            <person name="Natvig D."/>
            <person name="Lalanne C."/>
            <person name="Gautier V."/>
            <person name="Ament-Velasquez S.L."/>
            <person name="Kruys A."/>
            <person name="Hutchinson M.I."/>
            <person name="Powell A.J."/>
            <person name="Barry K."/>
            <person name="Miller A.N."/>
            <person name="Grigoriev I.V."/>
            <person name="Debuchy R."/>
            <person name="Gladieux P."/>
            <person name="Thoren M.H."/>
            <person name="Johannesson H."/>
        </authorList>
    </citation>
    <scope>NUCLEOTIDE SEQUENCE</scope>
    <source>
        <strain evidence="2">SMH2532-1</strain>
    </source>
</reference>
<evidence type="ECO:0000256" key="1">
    <source>
        <dbReference type="SAM" id="MobiDB-lite"/>
    </source>
</evidence>
<proteinExistence type="predicted"/>
<dbReference type="Proteomes" id="UP001174936">
    <property type="component" value="Unassembled WGS sequence"/>
</dbReference>
<dbReference type="EMBL" id="JAULSV010000004">
    <property type="protein sequence ID" value="KAK0645679.1"/>
    <property type="molecule type" value="Genomic_DNA"/>
</dbReference>
<sequence length="201" mass="22583">MRRRRCELSAISPVSARRERSGSKQASSSHAIASSRRSPHMERRRSQQAARPPRVPTCLWLARVLVRMDGLLSVETSLPGVVTAWDTDRYISRQEGSWPGFGHAPGVVRRWTLLRRAGGLGVREIGVKFSSDLRLRNLPHDCSFSKRFCRLSTSTASRITKAPPSNISSESRNRSPVAAPAPVLCRVHHVRRCRISRSIQR</sequence>
<feature type="region of interest" description="Disordered" evidence="1">
    <location>
        <begin position="1"/>
        <end position="51"/>
    </location>
</feature>
<organism evidence="2 3">
    <name type="scientific">Cercophora newfieldiana</name>
    <dbReference type="NCBI Taxonomy" id="92897"/>
    <lineage>
        <taxon>Eukaryota</taxon>
        <taxon>Fungi</taxon>
        <taxon>Dikarya</taxon>
        <taxon>Ascomycota</taxon>
        <taxon>Pezizomycotina</taxon>
        <taxon>Sordariomycetes</taxon>
        <taxon>Sordariomycetidae</taxon>
        <taxon>Sordariales</taxon>
        <taxon>Lasiosphaeriaceae</taxon>
        <taxon>Cercophora</taxon>
    </lineage>
</organism>
<keyword evidence="3" id="KW-1185">Reference proteome</keyword>
<name>A0AA40CQL5_9PEZI</name>
<dbReference type="AlphaFoldDB" id="A0AA40CQL5"/>
<evidence type="ECO:0000313" key="2">
    <source>
        <dbReference type="EMBL" id="KAK0645679.1"/>
    </source>
</evidence>
<evidence type="ECO:0000313" key="3">
    <source>
        <dbReference type="Proteomes" id="UP001174936"/>
    </source>
</evidence>
<accession>A0AA40CQL5</accession>
<gene>
    <name evidence="2" type="ORF">B0T16DRAFT_144917</name>
</gene>